<evidence type="ECO:0000256" key="1">
    <source>
        <dbReference type="SAM" id="Coils"/>
    </source>
</evidence>
<dbReference type="AlphaFoldDB" id="A0AA41UJU9"/>
<sequence>MKTTSKTIETLRNRLARVESELAEAQRRMPAHSIKPPQMAALLALEDERDTLLEQIKSIGDGDP</sequence>
<feature type="coiled-coil region" evidence="1">
    <location>
        <begin position="1"/>
        <end position="35"/>
    </location>
</feature>
<reference evidence="2" key="1">
    <citation type="submission" date="2022-04" db="EMBL/GenBank/DDBJ databases">
        <title>Desulfatitalea alkaliphila sp. nov., a novel anaerobic sulfate-reducing bacterium isolated from terrestrial mud volcano, Taman Peninsula, Russia.</title>
        <authorList>
            <person name="Khomyakova M.A."/>
            <person name="Merkel A.Y."/>
            <person name="Slobodkin A.I."/>
        </authorList>
    </citation>
    <scope>NUCLEOTIDE SEQUENCE</scope>
    <source>
        <strain evidence="2">M08but</strain>
    </source>
</reference>
<dbReference type="Proteomes" id="UP001165427">
    <property type="component" value="Unassembled WGS sequence"/>
</dbReference>
<comment type="caution">
    <text evidence="2">The sequence shown here is derived from an EMBL/GenBank/DDBJ whole genome shotgun (WGS) entry which is preliminary data.</text>
</comment>
<organism evidence="2 3">
    <name type="scientific">Desulfatitalea alkaliphila</name>
    <dbReference type="NCBI Taxonomy" id="2929485"/>
    <lineage>
        <taxon>Bacteria</taxon>
        <taxon>Pseudomonadati</taxon>
        <taxon>Thermodesulfobacteriota</taxon>
        <taxon>Desulfobacteria</taxon>
        <taxon>Desulfobacterales</taxon>
        <taxon>Desulfosarcinaceae</taxon>
        <taxon>Desulfatitalea</taxon>
    </lineage>
</organism>
<proteinExistence type="predicted"/>
<dbReference type="RefSeq" id="WP_246913010.1">
    <property type="nucleotide sequence ID" value="NZ_JALJRB010000024.1"/>
</dbReference>
<dbReference type="EMBL" id="JALJRB010000024">
    <property type="protein sequence ID" value="MCJ8502350.1"/>
    <property type="molecule type" value="Genomic_DNA"/>
</dbReference>
<accession>A0AA41UJU9</accession>
<name>A0AA41UJU9_9BACT</name>
<protein>
    <submittedName>
        <fullName evidence="2">Uncharacterized protein</fullName>
    </submittedName>
</protein>
<keyword evidence="3" id="KW-1185">Reference proteome</keyword>
<evidence type="ECO:0000313" key="2">
    <source>
        <dbReference type="EMBL" id="MCJ8502350.1"/>
    </source>
</evidence>
<keyword evidence="1" id="KW-0175">Coiled coil</keyword>
<evidence type="ECO:0000313" key="3">
    <source>
        <dbReference type="Proteomes" id="UP001165427"/>
    </source>
</evidence>
<gene>
    <name evidence="2" type="ORF">MRX98_17330</name>
</gene>